<reference evidence="1 2" key="1">
    <citation type="submission" date="2024-02" db="EMBL/GenBank/DDBJ databases">
        <authorList>
            <person name="Daric V."/>
            <person name="Darras S."/>
        </authorList>
    </citation>
    <scope>NUCLEOTIDE SEQUENCE [LARGE SCALE GENOMIC DNA]</scope>
</reference>
<sequence>MILMDLEESCNQDRILVYPDFDVNSTSNEEAISFCGFNKVTAHTDVALNLILVFQSDDIVQGRGFLANLSVLSVL</sequence>
<evidence type="ECO:0000313" key="1">
    <source>
        <dbReference type="EMBL" id="CAK8674770.1"/>
    </source>
</evidence>
<accession>A0ABP0F4Z5</accession>
<protein>
    <recommendedName>
        <fullName evidence="3">CUB domain-containing protein</fullName>
    </recommendedName>
</protein>
<name>A0ABP0F4Z5_CLALP</name>
<comment type="caution">
    <text evidence="1">The sequence shown here is derived from an EMBL/GenBank/DDBJ whole genome shotgun (WGS) entry which is preliminary data.</text>
</comment>
<evidence type="ECO:0000313" key="2">
    <source>
        <dbReference type="Proteomes" id="UP001642483"/>
    </source>
</evidence>
<dbReference type="EMBL" id="CAWYQH010000013">
    <property type="protein sequence ID" value="CAK8674770.1"/>
    <property type="molecule type" value="Genomic_DNA"/>
</dbReference>
<dbReference type="InterPro" id="IPR035914">
    <property type="entry name" value="Sperma_CUB_dom_sf"/>
</dbReference>
<proteinExistence type="predicted"/>
<dbReference type="Gene3D" id="2.60.120.290">
    <property type="entry name" value="Spermadhesin, CUB domain"/>
    <property type="match status" value="1"/>
</dbReference>
<dbReference type="SUPFAM" id="SSF49854">
    <property type="entry name" value="Spermadhesin, CUB domain"/>
    <property type="match status" value="1"/>
</dbReference>
<gene>
    <name evidence="1" type="ORF">CVLEPA_LOCUS4436</name>
</gene>
<organism evidence="1 2">
    <name type="scientific">Clavelina lepadiformis</name>
    <name type="common">Light-bulb sea squirt</name>
    <name type="synonym">Ascidia lepadiformis</name>
    <dbReference type="NCBI Taxonomy" id="159417"/>
    <lineage>
        <taxon>Eukaryota</taxon>
        <taxon>Metazoa</taxon>
        <taxon>Chordata</taxon>
        <taxon>Tunicata</taxon>
        <taxon>Ascidiacea</taxon>
        <taxon>Aplousobranchia</taxon>
        <taxon>Clavelinidae</taxon>
        <taxon>Clavelina</taxon>
    </lineage>
</organism>
<dbReference type="Proteomes" id="UP001642483">
    <property type="component" value="Unassembled WGS sequence"/>
</dbReference>
<evidence type="ECO:0008006" key="3">
    <source>
        <dbReference type="Google" id="ProtNLM"/>
    </source>
</evidence>
<keyword evidence="2" id="KW-1185">Reference proteome</keyword>